<sequence length="160" mass="18078">MLNMDCQFKFGTLLCINSNDAIPKSDVNRKYFAGEHDRRVYRYYGVNDPVALKLLNKVVEMPSLEAPEDESIKTLYVGGLDKRITEQDLRDNFYAHGEIESIKMVLDKACAFVTYTTREGAEKAAKELSSKLVIKGLRLKLMWGKPQAPRPNSETSGGVR</sequence>
<dbReference type="CDD" id="cd12224">
    <property type="entry name" value="RRM_RBM22"/>
    <property type="match status" value="1"/>
</dbReference>
<protein>
    <recommendedName>
        <fullName evidence="3">RRM domain-containing protein</fullName>
    </recommendedName>
</protein>
<dbReference type="InterPro" id="IPR000504">
    <property type="entry name" value="RRM_dom"/>
</dbReference>
<dbReference type="Proteomes" id="UP001472677">
    <property type="component" value="Unassembled WGS sequence"/>
</dbReference>
<evidence type="ECO:0000313" key="4">
    <source>
        <dbReference type="EMBL" id="KAK8480185.1"/>
    </source>
</evidence>
<dbReference type="Pfam" id="PF00076">
    <property type="entry name" value="RRM_1"/>
    <property type="match status" value="1"/>
</dbReference>
<keyword evidence="5" id="KW-1185">Reference proteome</keyword>
<evidence type="ECO:0000256" key="2">
    <source>
        <dbReference type="PROSITE-ProRule" id="PRU00176"/>
    </source>
</evidence>
<proteinExistence type="predicted"/>
<evidence type="ECO:0000259" key="3">
    <source>
        <dbReference type="PROSITE" id="PS50102"/>
    </source>
</evidence>
<dbReference type="SMART" id="SM00360">
    <property type="entry name" value="RRM"/>
    <property type="match status" value="1"/>
</dbReference>
<dbReference type="PANTHER" id="PTHR14089:SF6">
    <property type="entry name" value="PRE-MRNA-SPLICING FACTOR RBM22"/>
    <property type="match status" value="1"/>
</dbReference>
<dbReference type="Gene3D" id="3.30.70.330">
    <property type="match status" value="1"/>
</dbReference>
<accession>A0ABR1ZI59</accession>
<reference evidence="4 5" key="1">
    <citation type="journal article" date="2024" name="G3 (Bethesda)">
        <title>Genome assembly of Hibiscus sabdariffa L. provides insights into metabolisms of medicinal natural products.</title>
        <authorList>
            <person name="Kim T."/>
        </authorList>
    </citation>
    <scope>NUCLEOTIDE SEQUENCE [LARGE SCALE GENOMIC DNA]</scope>
    <source>
        <strain evidence="4">TK-2024</strain>
        <tissue evidence="4">Old leaves</tissue>
    </source>
</reference>
<dbReference type="InterPro" id="IPR012677">
    <property type="entry name" value="Nucleotide-bd_a/b_plait_sf"/>
</dbReference>
<dbReference type="PROSITE" id="PS50102">
    <property type="entry name" value="RRM"/>
    <property type="match status" value="1"/>
</dbReference>
<dbReference type="InterPro" id="IPR035979">
    <property type="entry name" value="RBD_domain_sf"/>
</dbReference>
<dbReference type="SUPFAM" id="SSF54928">
    <property type="entry name" value="RNA-binding domain, RBD"/>
    <property type="match status" value="1"/>
</dbReference>
<dbReference type="EMBL" id="JBBPBM010002094">
    <property type="protein sequence ID" value="KAK8480185.1"/>
    <property type="molecule type" value="Genomic_DNA"/>
</dbReference>
<name>A0ABR1ZI59_9ROSI</name>
<comment type="caution">
    <text evidence="4">The sequence shown here is derived from an EMBL/GenBank/DDBJ whole genome shotgun (WGS) entry which is preliminary data.</text>
</comment>
<organism evidence="4 5">
    <name type="scientific">Hibiscus sabdariffa</name>
    <name type="common">roselle</name>
    <dbReference type="NCBI Taxonomy" id="183260"/>
    <lineage>
        <taxon>Eukaryota</taxon>
        <taxon>Viridiplantae</taxon>
        <taxon>Streptophyta</taxon>
        <taxon>Embryophyta</taxon>
        <taxon>Tracheophyta</taxon>
        <taxon>Spermatophyta</taxon>
        <taxon>Magnoliopsida</taxon>
        <taxon>eudicotyledons</taxon>
        <taxon>Gunneridae</taxon>
        <taxon>Pentapetalae</taxon>
        <taxon>rosids</taxon>
        <taxon>malvids</taxon>
        <taxon>Malvales</taxon>
        <taxon>Malvaceae</taxon>
        <taxon>Malvoideae</taxon>
        <taxon>Hibiscus</taxon>
    </lineage>
</organism>
<evidence type="ECO:0000313" key="5">
    <source>
        <dbReference type="Proteomes" id="UP001472677"/>
    </source>
</evidence>
<dbReference type="PANTHER" id="PTHR14089">
    <property type="entry name" value="PRE-MRNA-SPLICING FACTOR RBM22"/>
    <property type="match status" value="1"/>
</dbReference>
<keyword evidence="1 2" id="KW-0694">RNA-binding</keyword>
<feature type="domain" description="RRM" evidence="3">
    <location>
        <begin position="73"/>
        <end position="146"/>
    </location>
</feature>
<dbReference type="InterPro" id="IPR039171">
    <property type="entry name" value="Cwc2/Slt11"/>
</dbReference>
<evidence type="ECO:0000256" key="1">
    <source>
        <dbReference type="ARBA" id="ARBA00022884"/>
    </source>
</evidence>
<gene>
    <name evidence="4" type="ORF">V6N12_017744</name>
</gene>